<name>A0A4S8IW41_MUSBA</name>
<dbReference type="InterPro" id="IPR010920">
    <property type="entry name" value="LSM_dom_sf"/>
</dbReference>
<reference evidence="12 13" key="1">
    <citation type="journal article" date="2019" name="Nat. Plants">
        <title>Genome sequencing of Musa balbisiana reveals subgenome evolution and function divergence in polyploid bananas.</title>
        <authorList>
            <person name="Yao X."/>
        </authorList>
    </citation>
    <scope>NUCLEOTIDE SEQUENCE [LARGE SCALE GENOMIC DNA]</scope>
    <source>
        <strain evidence="13">cv. DH-PKW</strain>
        <tissue evidence="12">Leaves</tissue>
    </source>
</reference>
<keyword evidence="8" id="KW-0687">Ribonucleoprotein</keyword>
<evidence type="ECO:0000313" key="12">
    <source>
        <dbReference type="EMBL" id="THU52739.1"/>
    </source>
</evidence>
<evidence type="ECO:0000256" key="4">
    <source>
        <dbReference type="ARBA" id="ARBA00022728"/>
    </source>
</evidence>
<dbReference type="InterPro" id="IPR034100">
    <property type="entry name" value="Sm_F"/>
</dbReference>
<evidence type="ECO:0000256" key="3">
    <source>
        <dbReference type="ARBA" id="ARBA00022664"/>
    </source>
</evidence>
<keyword evidence="7 9" id="KW-0539">Nucleus</keyword>
<evidence type="ECO:0000313" key="13">
    <source>
        <dbReference type="Proteomes" id="UP000317650"/>
    </source>
</evidence>
<evidence type="ECO:0000256" key="8">
    <source>
        <dbReference type="ARBA" id="ARBA00023274"/>
    </source>
</evidence>
<sequence>MAARKQGLGSATRMSGVELHHAAPKRRWDEQGSLHPGAAPFHQRCGDVGAAAAPAQPPRRKLLTLSAMDNEAAASVVPPVTVVLEGRSICHRIYLDQHTSYESLAKALRRMFVDFDGGDGHGDGGDQELQLANAVPGYMVAYEDMEDDLLLTVPVNPKPFLNNLTGKPVIVKLKWGMEYKGYLVSVDSYMNLQLANTEEYIDGQFSGNLGEILIRCNNVLYLRGVPEDEEIEDAE</sequence>
<proteinExistence type="inferred from homology"/>
<dbReference type="InterPro" id="IPR016487">
    <property type="entry name" value="Lsm6/sSmF"/>
</dbReference>
<evidence type="ECO:0000256" key="7">
    <source>
        <dbReference type="ARBA" id="ARBA00023242"/>
    </source>
</evidence>
<comment type="caution">
    <text evidence="12">The sequence shown here is derived from an EMBL/GenBank/DDBJ whole genome shotgun (WGS) entry which is preliminary data.</text>
</comment>
<dbReference type="Pfam" id="PF01423">
    <property type="entry name" value="LSM"/>
    <property type="match status" value="1"/>
</dbReference>
<dbReference type="Gene3D" id="3.10.20.90">
    <property type="entry name" value="Phosphatidylinositol 3-kinase Catalytic Subunit, Chain A, domain 1"/>
    <property type="match status" value="1"/>
</dbReference>
<dbReference type="FunFam" id="2.30.30.100:FF:000011">
    <property type="entry name" value="small nuclear ribonucleoprotein F"/>
    <property type="match status" value="1"/>
</dbReference>
<dbReference type="GO" id="GO:0034715">
    <property type="term" value="C:pICln-Sm protein complex"/>
    <property type="evidence" value="ECO:0007669"/>
    <property type="project" value="TreeGrafter"/>
</dbReference>
<comment type="subcellular location">
    <subcellularLocation>
        <location evidence="1 9">Nucleus</location>
    </subcellularLocation>
</comment>
<comment type="subunit">
    <text evidence="9">Homodimers and heterodimers.</text>
</comment>
<dbReference type="SMART" id="SM00651">
    <property type="entry name" value="Sm"/>
    <property type="match status" value="1"/>
</dbReference>
<dbReference type="InterPro" id="IPR047575">
    <property type="entry name" value="Sm"/>
</dbReference>
<gene>
    <name evidence="12" type="ORF">C4D60_Mb10t07090</name>
</gene>
<dbReference type="SUPFAM" id="SSF50182">
    <property type="entry name" value="Sm-like ribonucleoproteins"/>
    <property type="match status" value="1"/>
</dbReference>
<evidence type="ECO:0000256" key="1">
    <source>
        <dbReference type="ARBA" id="ARBA00004123"/>
    </source>
</evidence>
<comment type="similarity">
    <text evidence="9">Belongs to the Aux/IAA family.</text>
</comment>
<keyword evidence="4" id="KW-0747">Spliceosome</keyword>
<keyword evidence="9" id="KW-0678">Repressor</keyword>
<dbReference type="PANTHER" id="PTHR11021">
    <property type="entry name" value="SMALL NUCLEAR RIBONUCLEOPROTEIN F SNRNP-F"/>
    <property type="match status" value="1"/>
</dbReference>
<comment type="function">
    <text evidence="9">Aux/IAA proteins are short-lived transcriptional factors that function as repressors of early auxin response genes at low auxin concentrations.</text>
</comment>
<evidence type="ECO:0000256" key="10">
    <source>
        <dbReference type="SAM" id="MobiDB-lite"/>
    </source>
</evidence>
<dbReference type="GO" id="GO:0003723">
    <property type="term" value="F:RNA binding"/>
    <property type="evidence" value="ECO:0007669"/>
    <property type="project" value="UniProtKB-KW"/>
</dbReference>
<dbReference type="GO" id="GO:0000398">
    <property type="term" value="P:mRNA splicing, via spliceosome"/>
    <property type="evidence" value="ECO:0007669"/>
    <property type="project" value="InterPro"/>
</dbReference>
<keyword evidence="5" id="KW-0694">RNA-binding</keyword>
<dbReference type="STRING" id="52838.A0A4S8IW41"/>
<evidence type="ECO:0000256" key="9">
    <source>
        <dbReference type="RuleBase" id="RU004549"/>
    </source>
</evidence>
<dbReference type="PROSITE" id="PS52002">
    <property type="entry name" value="SM"/>
    <property type="match status" value="1"/>
</dbReference>
<dbReference type="GO" id="GO:0009734">
    <property type="term" value="P:auxin-activated signaling pathway"/>
    <property type="evidence" value="ECO:0007669"/>
    <property type="project" value="UniProtKB-UniRule"/>
</dbReference>
<dbReference type="AlphaFoldDB" id="A0A4S8IW41"/>
<dbReference type="EMBL" id="PYDT01000008">
    <property type="protein sequence ID" value="THU52739.1"/>
    <property type="molecule type" value="Genomic_DNA"/>
</dbReference>
<dbReference type="InterPro" id="IPR033389">
    <property type="entry name" value="AUX/IAA_dom"/>
</dbReference>
<organism evidence="12 13">
    <name type="scientific">Musa balbisiana</name>
    <name type="common">Banana</name>
    <dbReference type="NCBI Taxonomy" id="52838"/>
    <lineage>
        <taxon>Eukaryota</taxon>
        <taxon>Viridiplantae</taxon>
        <taxon>Streptophyta</taxon>
        <taxon>Embryophyta</taxon>
        <taxon>Tracheophyta</taxon>
        <taxon>Spermatophyta</taxon>
        <taxon>Magnoliopsida</taxon>
        <taxon>Liliopsida</taxon>
        <taxon>Zingiberales</taxon>
        <taxon>Musaceae</taxon>
        <taxon>Musa</taxon>
    </lineage>
</organism>
<evidence type="ECO:0000259" key="11">
    <source>
        <dbReference type="PROSITE" id="PS52002"/>
    </source>
</evidence>
<evidence type="ECO:0000256" key="6">
    <source>
        <dbReference type="ARBA" id="ARBA00023187"/>
    </source>
</evidence>
<protein>
    <recommendedName>
        <fullName evidence="9">Auxin-responsive protein</fullName>
    </recommendedName>
</protein>
<dbReference type="CDD" id="cd01722">
    <property type="entry name" value="Sm_F"/>
    <property type="match status" value="1"/>
</dbReference>
<keyword evidence="3" id="KW-0507">mRNA processing</keyword>
<feature type="compositionally biased region" description="Basic and acidic residues" evidence="10">
    <location>
        <begin position="18"/>
        <end position="32"/>
    </location>
</feature>
<keyword evidence="9" id="KW-0804">Transcription</keyword>
<dbReference type="Proteomes" id="UP000317650">
    <property type="component" value="Chromosome 10"/>
</dbReference>
<evidence type="ECO:0000256" key="2">
    <source>
        <dbReference type="ARBA" id="ARBA00007927"/>
    </source>
</evidence>
<keyword evidence="13" id="KW-1185">Reference proteome</keyword>
<feature type="domain" description="Sm" evidence="11">
    <location>
        <begin position="156"/>
        <end position="228"/>
    </location>
</feature>
<evidence type="ECO:0000256" key="5">
    <source>
        <dbReference type="ARBA" id="ARBA00022884"/>
    </source>
</evidence>
<comment type="similarity">
    <text evidence="2">Belongs to the snRNP Sm proteins family. SmF/LSm6 subfamily.</text>
</comment>
<keyword evidence="9" id="KW-0927">Auxin signaling pathway</keyword>
<dbReference type="GO" id="GO:0005685">
    <property type="term" value="C:U1 snRNP"/>
    <property type="evidence" value="ECO:0007669"/>
    <property type="project" value="TreeGrafter"/>
</dbReference>
<feature type="region of interest" description="Disordered" evidence="10">
    <location>
        <begin position="1"/>
        <end position="41"/>
    </location>
</feature>
<dbReference type="Gene3D" id="2.30.30.100">
    <property type="match status" value="1"/>
</dbReference>
<accession>A0A4S8IW41</accession>
<keyword evidence="6" id="KW-0508">mRNA splicing</keyword>
<dbReference type="InterPro" id="IPR001163">
    <property type="entry name" value="Sm_dom_euk/arc"/>
</dbReference>
<dbReference type="Pfam" id="PF02309">
    <property type="entry name" value="AUX_IAA"/>
    <property type="match status" value="1"/>
</dbReference>
<dbReference type="GO" id="GO:0071013">
    <property type="term" value="C:catalytic step 2 spliceosome"/>
    <property type="evidence" value="ECO:0007669"/>
    <property type="project" value="TreeGrafter"/>
</dbReference>
<keyword evidence="9" id="KW-0805">Transcription regulation</keyword>
<dbReference type="PANTHER" id="PTHR11021:SF0">
    <property type="entry name" value="SMALL NUCLEAR RIBONUCLEOPROTEIN F"/>
    <property type="match status" value="1"/>
</dbReference>